<accession>A0A0A8ZZG4</accession>
<dbReference type="EMBL" id="GBRH01255780">
    <property type="protein sequence ID" value="JAD42115.1"/>
    <property type="molecule type" value="Transcribed_RNA"/>
</dbReference>
<sequence>MSKCFIILHGKINTSSMLFWGKSRVDSFLCSASS</sequence>
<evidence type="ECO:0000313" key="1">
    <source>
        <dbReference type="EMBL" id="JAD42115.1"/>
    </source>
</evidence>
<reference evidence="1" key="2">
    <citation type="journal article" date="2015" name="Data Brief">
        <title>Shoot transcriptome of the giant reed, Arundo donax.</title>
        <authorList>
            <person name="Barrero R.A."/>
            <person name="Guerrero F.D."/>
            <person name="Moolhuijzen P."/>
            <person name="Goolsby J.A."/>
            <person name="Tidwell J."/>
            <person name="Bellgard S.E."/>
            <person name="Bellgard M.I."/>
        </authorList>
    </citation>
    <scope>NUCLEOTIDE SEQUENCE</scope>
    <source>
        <tissue evidence="1">Shoot tissue taken approximately 20 cm above the soil surface</tissue>
    </source>
</reference>
<organism evidence="1">
    <name type="scientific">Arundo donax</name>
    <name type="common">Giant reed</name>
    <name type="synonym">Donax arundinaceus</name>
    <dbReference type="NCBI Taxonomy" id="35708"/>
    <lineage>
        <taxon>Eukaryota</taxon>
        <taxon>Viridiplantae</taxon>
        <taxon>Streptophyta</taxon>
        <taxon>Embryophyta</taxon>
        <taxon>Tracheophyta</taxon>
        <taxon>Spermatophyta</taxon>
        <taxon>Magnoliopsida</taxon>
        <taxon>Liliopsida</taxon>
        <taxon>Poales</taxon>
        <taxon>Poaceae</taxon>
        <taxon>PACMAD clade</taxon>
        <taxon>Arundinoideae</taxon>
        <taxon>Arundineae</taxon>
        <taxon>Arundo</taxon>
    </lineage>
</organism>
<name>A0A0A8ZZG4_ARUDO</name>
<proteinExistence type="predicted"/>
<dbReference type="AlphaFoldDB" id="A0A0A8ZZG4"/>
<reference evidence="1" key="1">
    <citation type="submission" date="2014-09" db="EMBL/GenBank/DDBJ databases">
        <authorList>
            <person name="Magalhaes I.L.F."/>
            <person name="Oliveira U."/>
            <person name="Santos F.R."/>
            <person name="Vidigal T.H.D.A."/>
            <person name="Brescovit A.D."/>
            <person name="Santos A.J."/>
        </authorList>
    </citation>
    <scope>NUCLEOTIDE SEQUENCE</scope>
    <source>
        <tissue evidence="1">Shoot tissue taken approximately 20 cm above the soil surface</tissue>
    </source>
</reference>
<protein>
    <submittedName>
        <fullName evidence="1">Uncharacterized protein</fullName>
    </submittedName>
</protein>